<evidence type="ECO:0000313" key="3">
    <source>
        <dbReference type="Proteomes" id="UP001152320"/>
    </source>
</evidence>
<keyword evidence="3" id="KW-1185">Reference proteome</keyword>
<accession>A0A9Q1H747</accession>
<keyword evidence="1" id="KW-1133">Transmembrane helix</keyword>
<comment type="caution">
    <text evidence="2">The sequence shown here is derived from an EMBL/GenBank/DDBJ whole genome shotgun (WGS) entry which is preliminary data.</text>
</comment>
<dbReference type="EMBL" id="JAIZAY010000010">
    <property type="protein sequence ID" value="KAJ8035233.1"/>
    <property type="molecule type" value="Genomic_DNA"/>
</dbReference>
<evidence type="ECO:0000256" key="1">
    <source>
        <dbReference type="SAM" id="Phobius"/>
    </source>
</evidence>
<organism evidence="2 3">
    <name type="scientific">Holothuria leucospilota</name>
    <name type="common">Black long sea cucumber</name>
    <name type="synonym">Mertensiothuria leucospilota</name>
    <dbReference type="NCBI Taxonomy" id="206669"/>
    <lineage>
        <taxon>Eukaryota</taxon>
        <taxon>Metazoa</taxon>
        <taxon>Echinodermata</taxon>
        <taxon>Eleutherozoa</taxon>
        <taxon>Echinozoa</taxon>
        <taxon>Holothuroidea</taxon>
        <taxon>Aspidochirotacea</taxon>
        <taxon>Aspidochirotida</taxon>
        <taxon>Holothuriidae</taxon>
        <taxon>Holothuria</taxon>
    </lineage>
</organism>
<dbReference type="AlphaFoldDB" id="A0A9Q1H747"/>
<dbReference type="Proteomes" id="UP001152320">
    <property type="component" value="Chromosome 10"/>
</dbReference>
<keyword evidence="1" id="KW-0472">Membrane</keyword>
<proteinExistence type="predicted"/>
<name>A0A9Q1H747_HOLLE</name>
<reference evidence="2" key="1">
    <citation type="submission" date="2021-10" db="EMBL/GenBank/DDBJ databases">
        <title>Tropical sea cucumber genome reveals ecological adaptation and Cuvierian tubules defense mechanism.</title>
        <authorList>
            <person name="Chen T."/>
        </authorList>
    </citation>
    <scope>NUCLEOTIDE SEQUENCE</scope>
    <source>
        <strain evidence="2">Nanhai2018</strain>
        <tissue evidence="2">Muscle</tissue>
    </source>
</reference>
<protein>
    <submittedName>
        <fullName evidence="2">Uncharacterized protein</fullName>
    </submittedName>
</protein>
<feature type="transmembrane region" description="Helical" evidence="1">
    <location>
        <begin position="6"/>
        <end position="27"/>
    </location>
</feature>
<keyword evidence="1" id="KW-0812">Transmembrane</keyword>
<sequence length="62" mass="7399">MVMQLPVVWKCFLMVYGELFVMTYGIFKMHRLFVASWDSQGPFQLPGMQHLVKDLIQLTWMM</sequence>
<evidence type="ECO:0000313" key="2">
    <source>
        <dbReference type="EMBL" id="KAJ8035233.1"/>
    </source>
</evidence>
<gene>
    <name evidence="2" type="ORF">HOLleu_22394</name>
</gene>